<sequence length="202" mass="22327">MPDFKVHLQENSKRCRRRGDMAMGDGDGGGGGGGGNGLPDSCMTNSSGYMCCEMGLEEVVNMAMDELKAEKEAQGEKFSSCNMQAMANKVGQMAERRFNTTFETVVGVSNFASNTRFFGNLMCKVSSGNKVILTYGTAKPPPPPAEEAEPQPERFKKVFHTFNWRLVILTYGTAKPPPPPAEDAEPQPERFKKVFHTFNWRL</sequence>
<evidence type="ECO:0000313" key="1">
    <source>
        <dbReference type="Proteomes" id="UP000887580"/>
    </source>
</evidence>
<proteinExistence type="predicted"/>
<dbReference type="Proteomes" id="UP000887580">
    <property type="component" value="Unplaced"/>
</dbReference>
<name>A0AC35GLG6_9BILA</name>
<reference evidence="2" key="1">
    <citation type="submission" date="2022-11" db="UniProtKB">
        <authorList>
            <consortium name="WormBaseParasite"/>
        </authorList>
    </citation>
    <scope>IDENTIFICATION</scope>
</reference>
<dbReference type="WBParaSite" id="PS1159_v2.g6292.t2">
    <property type="protein sequence ID" value="PS1159_v2.g6292.t2"/>
    <property type="gene ID" value="PS1159_v2.g6292"/>
</dbReference>
<accession>A0AC35GLG6</accession>
<organism evidence="1 2">
    <name type="scientific">Panagrolaimus sp. PS1159</name>
    <dbReference type="NCBI Taxonomy" id="55785"/>
    <lineage>
        <taxon>Eukaryota</taxon>
        <taxon>Metazoa</taxon>
        <taxon>Ecdysozoa</taxon>
        <taxon>Nematoda</taxon>
        <taxon>Chromadorea</taxon>
        <taxon>Rhabditida</taxon>
        <taxon>Tylenchina</taxon>
        <taxon>Panagrolaimomorpha</taxon>
        <taxon>Panagrolaimoidea</taxon>
        <taxon>Panagrolaimidae</taxon>
        <taxon>Panagrolaimus</taxon>
    </lineage>
</organism>
<evidence type="ECO:0000313" key="2">
    <source>
        <dbReference type="WBParaSite" id="PS1159_v2.g6292.t2"/>
    </source>
</evidence>
<protein>
    <submittedName>
        <fullName evidence="2">Ground-like domain-containing protein</fullName>
    </submittedName>
</protein>